<reference evidence="5" key="1">
    <citation type="submission" date="2020-05" db="UniProtKB">
        <authorList>
            <consortium name="EnsemblMetazoa"/>
        </authorList>
    </citation>
    <scope>IDENTIFICATION</scope>
    <source>
        <strain evidence="5">USDA</strain>
    </source>
</reference>
<evidence type="ECO:0000313" key="5">
    <source>
        <dbReference type="EnsemblMetazoa" id="SCAU003902-PB"/>
    </source>
</evidence>
<protein>
    <recommendedName>
        <fullName evidence="7">Gamma-glutamyltransferase</fullName>
    </recommendedName>
</protein>
<dbReference type="EnsemblMetazoa" id="SCAU003902-RB">
    <property type="protein sequence ID" value="SCAU003902-PB"/>
    <property type="gene ID" value="SCAU003902"/>
</dbReference>
<dbReference type="Gene3D" id="1.10.246.130">
    <property type="match status" value="1"/>
</dbReference>
<evidence type="ECO:0000313" key="6">
    <source>
        <dbReference type="Proteomes" id="UP000095300"/>
    </source>
</evidence>
<feature type="binding site" evidence="3">
    <location>
        <position position="424"/>
    </location>
    <ligand>
        <name>L-glutamate</name>
        <dbReference type="ChEBI" id="CHEBI:29985"/>
    </ligand>
</feature>
<feature type="active site" description="Nucleophile" evidence="2">
    <location>
        <position position="382"/>
    </location>
</feature>
<feature type="binding site" evidence="3">
    <location>
        <begin position="452"/>
        <end position="453"/>
    </location>
    <ligand>
        <name>L-glutamate</name>
        <dbReference type="ChEBI" id="CHEBI:29985"/>
    </ligand>
</feature>
<dbReference type="AlphaFoldDB" id="A0A1I8P187"/>
<keyword evidence="4" id="KW-1133">Transmembrane helix</keyword>
<evidence type="ECO:0000256" key="4">
    <source>
        <dbReference type="SAM" id="Phobius"/>
    </source>
</evidence>
<accession>A0A1I8P187</accession>
<dbReference type="PRINTS" id="PR01210">
    <property type="entry name" value="GGTRANSPTASE"/>
</dbReference>
<dbReference type="STRING" id="35570.A0A1I8P187"/>
<dbReference type="Proteomes" id="UP000095300">
    <property type="component" value="Unassembled WGS sequence"/>
</dbReference>
<keyword evidence="4" id="KW-0472">Membrane</keyword>
<gene>
    <name evidence="5" type="primary">106086220</name>
</gene>
<sequence>MKIVINKTVVIWASIIALAILALTLGLVFGLKSDNEPTITGAVVSNGRGCAEIGGKMLTDGGTAVDAAIATLLCEGVILTHSMGIGGGFVATIYTKSKRKIETLIARESAPAAAFKDMFVNQTSVTGAKAGAVPGEILGYWEMHQRYGRLPWAVLFEPTIKLCREGHWVSKYLASALRSKEEQIRNEPSMAEIFVKEDGSLYQEGEYMKRLALGDTLERIAQNGVGEMFDGGETGKMFAEDIQAMGGLITEQDLKNYKVKWEDTNHVVANVTGGYTLYTTPLPSSGVLLAYILNVMSELYTTDRPVYWQRVMETYKHAYGRRTNLGDMENDPEMYDIIKETFEKLTSDEFAAETRHLIFDNKTFEDLSYYGANFTIEEDHGTANMAVLAANGDAITVTSTVNNYFGSKVRSRRTGIILNDEMDDFSTPGLVNSFGVPASPANYIRPGKRPMSSMCPAIILDNDGNVRMLVGAAGGTKITTSVAQTIIKYLIFNERLEESVNDWRLHHQLVPMRVDAEAEVPIDIRDYLSKAGHVLNVSPEGSGFAALTAIGVRTGVPEPFYDRRRVGSTITIFAVNKMQH</sequence>
<keyword evidence="6" id="KW-1185">Reference proteome</keyword>
<evidence type="ECO:0000256" key="2">
    <source>
        <dbReference type="PIRSR" id="PIRSR600101-1"/>
    </source>
</evidence>
<evidence type="ECO:0000256" key="1">
    <source>
        <dbReference type="ARBA" id="ARBA00084097"/>
    </source>
</evidence>
<keyword evidence="1" id="KW-0800">Toxin</keyword>
<keyword evidence="4" id="KW-0812">Transmembrane</keyword>
<dbReference type="VEuPathDB" id="VectorBase:SCAU003902"/>
<dbReference type="FunFam" id="3.60.20.40:FF:000001">
    <property type="entry name" value="Gamma-glutamyltranspeptidase 1"/>
    <property type="match status" value="1"/>
</dbReference>
<keyword evidence="1" id="KW-1199">Hemostasis impairing toxin</keyword>
<dbReference type="InterPro" id="IPR043137">
    <property type="entry name" value="GGT_ssub_C"/>
</dbReference>
<dbReference type="InterPro" id="IPR029055">
    <property type="entry name" value="Ntn_hydrolases_N"/>
</dbReference>
<dbReference type="OrthoDB" id="1081007at2759"/>
<dbReference type="FunFam" id="1.10.246.130:FF:000001">
    <property type="entry name" value="Gamma-glutamyltransferase 5 isoform 1"/>
    <property type="match status" value="1"/>
</dbReference>
<dbReference type="InterPro" id="IPR043138">
    <property type="entry name" value="GGT_lsub"/>
</dbReference>
<dbReference type="SUPFAM" id="SSF56235">
    <property type="entry name" value="N-terminal nucleophile aminohydrolases (Ntn hydrolases)"/>
    <property type="match status" value="1"/>
</dbReference>
<dbReference type="PANTHER" id="PTHR11686:SF72">
    <property type="entry name" value="GAMMA-GLUTAMYL TRANSPEPTIDASE, ISOFORM A"/>
    <property type="match status" value="1"/>
</dbReference>
<evidence type="ECO:0000256" key="3">
    <source>
        <dbReference type="PIRSR" id="PIRSR600101-2"/>
    </source>
</evidence>
<feature type="binding site" evidence="3">
    <location>
        <position position="475"/>
    </location>
    <ligand>
        <name>L-glutamate</name>
        <dbReference type="ChEBI" id="CHEBI:29985"/>
    </ligand>
</feature>
<organism evidence="5 6">
    <name type="scientific">Stomoxys calcitrans</name>
    <name type="common">Stable fly</name>
    <name type="synonym">Conops calcitrans</name>
    <dbReference type="NCBI Taxonomy" id="35570"/>
    <lineage>
        <taxon>Eukaryota</taxon>
        <taxon>Metazoa</taxon>
        <taxon>Ecdysozoa</taxon>
        <taxon>Arthropoda</taxon>
        <taxon>Hexapoda</taxon>
        <taxon>Insecta</taxon>
        <taxon>Pterygota</taxon>
        <taxon>Neoptera</taxon>
        <taxon>Endopterygota</taxon>
        <taxon>Diptera</taxon>
        <taxon>Brachycera</taxon>
        <taxon>Muscomorpha</taxon>
        <taxon>Muscoidea</taxon>
        <taxon>Muscidae</taxon>
        <taxon>Stomoxys</taxon>
    </lineage>
</organism>
<keyword evidence="1" id="KW-1202">Platelet aggregation activating toxin</keyword>
<dbReference type="Pfam" id="PF01019">
    <property type="entry name" value="G_glu_transpept"/>
    <property type="match status" value="1"/>
</dbReference>
<feature type="transmembrane region" description="Helical" evidence="4">
    <location>
        <begin position="9"/>
        <end position="31"/>
    </location>
</feature>
<dbReference type="GO" id="GO:0036374">
    <property type="term" value="F:glutathione hydrolase activity"/>
    <property type="evidence" value="ECO:0007669"/>
    <property type="project" value="InterPro"/>
</dbReference>
<dbReference type="GO" id="GO:0006751">
    <property type="term" value="P:glutathione catabolic process"/>
    <property type="evidence" value="ECO:0007669"/>
    <property type="project" value="InterPro"/>
</dbReference>
<dbReference type="PANTHER" id="PTHR11686">
    <property type="entry name" value="GAMMA GLUTAMYL TRANSPEPTIDASE"/>
    <property type="match status" value="1"/>
</dbReference>
<dbReference type="KEGG" id="scac:106086220"/>
<proteinExistence type="predicted"/>
<dbReference type="InterPro" id="IPR000101">
    <property type="entry name" value="GGT_peptidase"/>
</dbReference>
<name>A0A1I8P187_STOCA</name>
<dbReference type="Gene3D" id="3.60.20.40">
    <property type="match status" value="1"/>
</dbReference>
<dbReference type="GO" id="GO:0005886">
    <property type="term" value="C:plasma membrane"/>
    <property type="evidence" value="ECO:0007669"/>
    <property type="project" value="TreeGrafter"/>
</dbReference>
<feature type="binding site" evidence="3">
    <location>
        <begin position="400"/>
        <end position="402"/>
    </location>
    <ligand>
        <name>L-glutamate</name>
        <dbReference type="ChEBI" id="CHEBI:29985"/>
    </ligand>
</feature>
<feature type="binding site" evidence="3">
    <location>
        <position position="107"/>
    </location>
    <ligand>
        <name>L-glutamate</name>
        <dbReference type="ChEBI" id="CHEBI:29985"/>
    </ligand>
</feature>
<evidence type="ECO:0008006" key="7">
    <source>
        <dbReference type="Google" id="ProtNLM"/>
    </source>
</evidence>